<name>A0A2H1EGB1_9ARCH</name>
<keyword evidence="1" id="KW-1133">Transmembrane helix</keyword>
<keyword evidence="1" id="KW-0472">Membrane</keyword>
<organism evidence="2 3">
    <name type="scientific">Nitrosotalea sinensis</name>
    <dbReference type="NCBI Taxonomy" id="1499975"/>
    <lineage>
        <taxon>Archaea</taxon>
        <taxon>Nitrososphaerota</taxon>
        <taxon>Nitrososphaeria</taxon>
        <taxon>Nitrosotaleales</taxon>
        <taxon>Nitrosotaleaceae</taxon>
        <taxon>Nitrosotalea</taxon>
    </lineage>
</organism>
<protein>
    <submittedName>
        <fullName evidence="2">Uncharacterized protein</fullName>
    </submittedName>
</protein>
<dbReference type="AlphaFoldDB" id="A0A2H1EGB1"/>
<reference evidence="3" key="1">
    <citation type="submission" date="2016-12" db="EMBL/GenBank/DDBJ databases">
        <authorList>
            <person name="Herbold C."/>
        </authorList>
    </citation>
    <scope>NUCLEOTIDE SEQUENCE [LARGE SCALE GENOMIC DNA]</scope>
</reference>
<dbReference type="OrthoDB" id="12193at2157"/>
<proteinExistence type="predicted"/>
<dbReference type="Proteomes" id="UP000232412">
    <property type="component" value="Unassembled WGS sequence"/>
</dbReference>
<accession>A0A2H1EGB1</accession>
<dbReference type="EMBL" id="FRFC01000003">
    <property type="protein sequence ID" value="SHO43798.1"/>
    <property type="molecule type" value="Genomic_DNA"/>
</dbReference>
<evidence type="ECO:0000313" key="2">
    <source>
        <dbReference type="EMBL" id="SHO43798.1"/>
    </source>
</evidence>
<keyword evidence="1" id="KW-0812">Transmembrane</keyword>
<evidence type="ECO:0000256" key="1">
    <source>
        <dbReference type="SAM" id="Phobius"/>
    </source>
</evidence>
<keyword evidence="3" id="KW-1185">Reference proteome</keyword>
<gene>
    <name evidence="2" type="ORF">NSIN_20166</name>
</gene>
<sequence length="130" mass="14483">MIWDEIEIPKEIRQFMPDGAEETALGQKNGAKKQYRYGNLHIREYDDKYLVHMDKVDPRKDPLGHLVQDAPEFLVGITSAVIAGNKVSSGLYKLQKNVPFAKSTSIFAGLVVSAVAGYAVYAITKKLKDL</sequence>
<feature type="transmembrane region" description="Helical" evidence="1">
    <location>
        <begin position="106"/>
        <end position="124"/>
    </location>
</feature>
<evidence type="ECO:0000313" key="3">
    <source>
        <dbReference type="Proteomes" id="UP000232412"/>
    </source>
</evidence>
<dbReference type="RefSeq" id="WP_101009216.1">
    <property type="nucleotide sequence ID" value="NZ_FRFC01000003.1"/>
</dbReference>